<feature type="compositionally biased region" description="Low complexity" evidence="10">
    <location>
        <begin position="61"/>
        <end position="73"/>
    </location>
</feature>
<feature type="compositionally biased region" description="Low complexity" evidence="10">
    <location>
        <begin position="314"/>
        <end position="353"/>
    </location>
</feature>
<dbReference type="SMART" id="SM00956">
    <property type="entry name" value="RQC"/>
    <property type="match status" value="1"/>
</dbReference>
<sequence length="1430" mass="152155">MVEAATASLAGFVYALPGQNSSALCSSRFAGPYTFTAAPLALTADAETAFKLLSLSTLPQQVQPAQPRRQPPAAALPPPQQQQRPALQPVQPPLQQPAAGRQPIQPPVQPVHQRHAAYAAAGGGQAAATVAGTSGASAGYRASAAAGQADPEDAEDDAFYGAIDVESIVQQAASRRPAATATQHSRQHPPGLNTSTQFQQQQQRQQQQQQQQRPGWPAGGPGPAPTSQQLQHPPAAAAGPLCSHGVPIASCPHRQLHLEDIVRQVSEVGLQFADADESQTAALKLEMKRLRDLKHMLEAAPPLPMVAHAAGMPAGAGMRQVQQPQQQHQHQHQPQYAQQQQQQQPYTGAQPAAGYGGGGGMSAQSFQPRPANGEYGGGANGGGSGGFNGGSGTFGGGGGGYEAGPPLPLWQPDAGALQGVAAEREDASGDMKWRQEAFPWSSELRQRNREAFGNKDFRANQLQIMNATLSRRDVFVLMPTGGGKSLCYQLPALLSAGVTVVVSPLVSLIQDQVHHLTVLGINAACVGGSVDWEEQRRVYASLMEADGCKVLFITPEKLAASGKLQSTLDSLHQRGLLARVCIDEAHCVSQWGHDFRKDYTRLSFFKQRFPSVPLLALTATATQRVQHDVVAQLGIQHCLMFKSSFNRPNLRYEVRKKKKGCVDEMAELVLSKFTTRVQAGNKHSWSVQCGIVYCLSRAECERVADELEAQLAEGIFPLRNGRRRVKHYHASLSPEEREAVQAEWTNGDVPVIVATIAFGMGINKADVRFVFHYSLPKSLEGYLQESGRAGRDGRPSTCILYYTYGDAAKTRHMIRSSAQENGSPEEQVRSNMESLNAMINYCEEQVECRRVLMLSHFGEGGFSRSQCRATCDNCRAGEGMSYAEVDVSEAAKKVIEVVRCIGRASVAHVVDVFRGNNTVGVRKAGHGSAPVHGIGKACCRNNGEAERLVRRMVVRGYLTEETHRAEMHMAVLATLAVNEPAAARLFSGQLPMKMHVQQKGGSSGKAGASGKGRAARTPSTAAAALTAATAKTAGAAAAAPARGGAAAGFGGGAVQRRQAAPAEPLVISIEDSEDDDDEELRQRTAVLAAAMKQLSTALRQHRDLPRAPLTTSVQSKIAALGFLTTLQQFMDAEVTGMSDSMKRKYGQEIVAASCQAAAFLPAMLEGRAQLHEFELDLGAVFAGQKAEDAAQAKRRRETDGWSDDEDDDWVEGTKPSPHKHQRVGGQAAAAAAAPAPNLQAFRCGGAPAGAAGVAAAGAYRPQQGGAGSGRVVAGGVQAAPWPVTAQAQQQQQQHGQHQQQQHGQYQQQQGQYQGTAGGVQRPVPRPTSAGPFGRREGVSYNHASSGGQAQAAAQRQQPHLQQQQQQPAAADASPQWRHRKGGGGGGGSTHPAGVRHGQHQPQHQQQQQGQHGRIETTVVQNITGAFGGGW</sequence>
<dbReference type="PANTHER" id="PTHR13710">
    <property type="entry name" value="DNA HELICASE RECQ FAMILY MEMBER"/>
    <property type="match status" value="1"/>
</dbReference>
<dbReference type="InterPro" id="IPR036388">
    <property type="entry name" value="WH-like_DNA-bd_sf"/>
</dbReference>
<keyword evidence="3" id="KW-0378">Hydrolase</keyword>
<reference evidence="13" key="2">
    <citation type="submission" date="2020-11" db="EMBL/GenBank/DDBJ databases">
        <authorList>
            <person name="Cecchin M."/>
            <person name="Marcolungo L."/>
            <person name="Rossato M."/>
            <person name="Girolomoni L."/>
            <person name="Cosentino E."/>
            <person name="Cuine S."/>
            <person name="Li-Beisson Y."/>
            <person name="Delledonne M."/>
            <person name="Ballottari M."/>
        </authorList>
    </citation>
    <scope>NUCLEOTIDE SEQUENCE</scope>
    <source>
        <strain evidence="13">211/11P</strain>
        <tissue evidence="13">Whole cell</tissue>
    </source>
</reference>
<dbReference type="CDD" id="cd17920">
    <property type="entry name" value="DEXHc_RecQ"/>
    <property type="match status" value="1"/>
</dbReference>
<dbReference type="InterPro" id="IPR027417">
    <property type="entry name" value="P-loop_NTPase"/>
</dbReference>
<comment type="caution">
    <text evidence="13">The sequence shown here is derived from an EMBL/GenBank/DDBJ whole genome shotgun (WGS) entry which is preliminary data.</text>
</comment>
<feature type="region of interest" description="Disordered" evidence="10">
    <location>
        <begin position="61"/>
        <end position="117"/>
    </location>
</feature>
<evidence type="ECO:0000256" key="6">
    <source>
        <dbReference type="ARBA" id="ARBA00023125"/>
    </source>
</evidence>
<dbReference type="InterPro" id="IPR036390">
    <property type="entry name" value="WH_DNA-bd_sf"/>
</dbReference>
<feature type="compositionally biased region" description="Basic and acidic residues" evidence="10">
    <location>
        <begin position="1186"/>
        <end position="1199"/>
    </location>
</feature>
<dbReference type="PANTHER" id="PTHR13710:SF156">
    <property type="entry name" value="ATP-DEPENDENT DNA HELICASE Q-LIKE 4B"/>
    <property type="match status" value="1"/>
</dbReference>
<evidence type="ECO:0000313" key="13">
    <source>
        <dbReference type="EMBL" id="KAI3432245.1"/>
    </source>
</evidence>
<evidence type="ECO:0000256" key="4">
    <source>
        <dbReference type="ARBA" id="ARBA00022806"/>
    </source>
</evidence>
<feature type="compositionally biased region" description="Low complexity" evidence="10">
    <location>
        <begin position="1348"/>
        <end position="1375"/>
    </location>
</feature>
<dbReference type="FunFam" id="3.40.50.300:FF:000296">
    <property type="entry name" value="ATP-dependent DNA helicase RecQ"/>
    <property type="match status" value="1"/>
</dbReference>
<evidence type="ECO:0000256" key="7">
    <source>
        <dbReference type="ARBA" id="ARBA00023235"/>
    </source>
</evidence>
<feature type="compositionally biased region" description="Low complexity" evidence="10">
    <location>
        <begin position="1283"/>
        <end position="1320"/>
    </location>
</feature>
<feature type="region of interest" description="Disordered" evidence="10">
    <location>
        <begin position="314"/>
        <end position="408"/>
    </location>
</feature>
<reference evidence="13" key="1">
    <citation type="journal article" date="2019" name="Plant J.">
        <title>Chlorella vulgaris genome assembly and annotation reveals the molecular basis for metabolic acclimation to high light conditions.</title>
        <authorList>
            <person name="Cecchin M."/>
            <person name="Marcolungo L."/>
            <person name="Rossato M."/>
            <person name="Girolomoni L."/>
            <person name="Cosentino E."/>
            <person name="Cuine S."/>
            <person name="Li-Beisson Y."/>
            <person name="Delledonne M."/>
            <person name="Ballottari M."/>
        </authorList>
    </citation>
    <scope>NUCLEOTIDE SEQUENCE</scope>
    <source>
        <strain evidence="13">211/11P</strain>
    </source>
</reference>
<dbReference type="GO" id="GO:0003677">
    <property type="term" value="F:DNA binding"/>
    <property type="evidence" value="ECO:0007669"/>
    <property type="project" value="UniProtKB-KW"/>
</dbReference>
<dbReference type="EC" id="5.6.2.4" evidence="9"/>
<dbReference type="InterPro" id="IPR032284">
    <property type="entry name" value="RecQ_Zn-bd"/>
</dbReference>
<feature type="region of interest" description="Disordered" evidence="10">
    <location>
        <begin position="1186"/>
        <end position="1231"/>
    </location>
</feature>
<dbReference type="PROSITE" id="PS51194">
    <property type="entry name" value="HELICASE_CTER"/>
    <property type="match status" value="1"/>
</dbReference>
<dbReference type="GO" id="GO:0005694">
    <property type="term" value="C:chromosome"/>
    <property type="evidence" value="ECO:0007669"/>
    <property type="project" value="TreeGrafter"/>
</dbReference>
<dbReference type="GO" id="GO:0043138">
    <property type="term" value="F:3'-5' DNA helicase activity"/>
    <property type="evidence" value="ECO:0007669"/>
    <property type="project" value="UniProtKB-EC"/>
</dbReference>
<dbReference type="EMBL" id="SIDB01000005">
    <property type="protein sequence ID" value="KAI3432245.1"/>
    <property type="molecule type" value="Genomic_DNA"/>
</dbReference>
<comment type="similarity">
    <text evidence="1">Belongs to the helicase family. RecQ subfamily.</text>
</comment>
<evidence type="ECO:0000256" key="8">
    <source>
        <dbReference type="ARBA" id="ARBA00034617"/>
    </source>
</evidence>
<feature type="domain" description="Helicase C-terminal" evidence="12">
    <location>
        <begin position="679"/>
        <end position="836"/>
    </location>
</feature>
<dbReference type="InterPro" id="IPR004589">
    <property type="entry name" value="DNA_helicase_ATP-dep_RecQ"/>
</dbReference>
<feature type="domain" description="Helicase ATP-binding" evidence="11">
    <location>
        <begin position="465"/>
        <end position="639"/>
    </location>
</feature>
<dbReference type="SMART" id="SM00487">
    <property type="entry name" value="DEXDc"/>
    <property type="match status" value="1"/>
</dbReference>
<dbReference type="SMART" id="SM00490">
    <property type="entry name" value="HELICc"/>
    <property type="match status" value="1"/>
</dbReference>
<dbReference type="GO" id="GO:0005524">
    <property type="term" value="F:ATP binding"/>
    <property type="evidence" value="ECO:0007669"/>
    <property type="project" value="UniProtKB-KW"/>
</dbReference>
<feature type="compositionally biased region" description="Acidic residues" evidence="10">
    <location>
        <begin position="1200"/>
        <end position="1210"/>
    </location>
</feature>
<feature type="compositionally biased region" description="Gly residues" evidence="10">
    <location>
        <begin position="1001"/>
        <end position="1010"/>
    </location>
</feature>
<dbReference type="Pfam" id="PF09382">
    <property type="entry name" value="RQC"/>
    <property type="match status" value="1"/>
</dbReference>
<evidence type="ECO:0000256" key="9">
    <source>
        <dbReference type="ARBA" id="ARBA00034808"/>
    </source>
</evidence>
<evidence type="ECO:0000256" key="2">
    <source>
        <dbReference type="ARBA" id="ARBA00022741"/>
    </source>
</evidence>
<dbReference type="PROSITE" id="PS51192">
    <property type="entry name" value="HELICASE_ATP_BIND_1"/>
    <property type="match status" value="1"/>
</dbReference>
<keyword evidence="5" id="KW-0067">ATP-binding</keyword>
<dbReference type="SUPFAM" id="SSF46785">
    <property type="entry name" value="Winged helix' DNA-binding domain"/>
    <property type="match status" value="1"/>
</dbReference>
<gene>
    <name evidence="13" type="ORF">D9Q98_003806</name>
</gene>
<dbReference type="GO" id="GO:0009378">
    <property type="term" value="F:four-way junction helicase activity"/>
    <property type="evidence" value="ECO:0007669"/>
    <property type="project" value="TreeGrafter"/>
</dbReference>
<dbReference type="InterPro" id="IPR018982">
    <property type="entry name" value="RQC_domain"/>
</dbReference>
<dbReference type="Pfam" id="PF00271">
    <property type="entry name" value="Helicase_C"/>
    <property type="match status" value="1"/>
</dbReference>
<feature type="region of interest" description="Disordered" evidence="10">
    <location>
        <begin position="171"/>
        <end position="238"/>
    </location>
</feature>
<dbReference type="GO" id="GO:0006260">
    <property type="term" value="P:DNA replication"/>
    <property type="evidence" value="ECO:0007669"/>
    <property type="project" value="InterPro"/>
</dbReference>
<dbReference type="Gene3D" id="1.10.10.10">
    <property type="entry name" value="Winged helix-like DNA-binding domain superfamily/Winged helix DNA-binding domain"/>
    <property type="match status" value="1"/>
</dbReference>
<organism evidence="13 14">
    <name type="scientific">Chlorella vulgaris</name>
    <name type="common">Green alga</name>
    <dbReference type="NCBI Taxonomy" id="3077"/>
    <lineage>
        <taxon>Eukaryota</taxon>
        <taxon>Viridiplantae</taxon>
        <taxon>Chlorophyta</taxon>
        <taxon>core chlorophytes</taxon>
        <taxon>Trebouxiophyceae</taxon>
        <taxon>Chlorellales</taxon>
        <taxon>Chlorellaceae</taxon>
        <taxon>Chlorella clade</taxon>
        <taxon>Chlorella</taxon>
    </lineage>
</organism>
<evidence type="ECO:0000259" key="12">
    <source>
        <dbReference type="PROSITE" id="PS51194"/>
    </source>
</evidence>
<feature type="compositionally biased region" description="Gly residues" evidence="10">
    <location>
        <begin position="374"/>
        <end position="402"/>
    </location>
</feature>
<dbReference type="GO" id="GO:0016787">
    <property type="term" value="F:hydrolase activity"/>
    <property type="evidence" value="ECO:0007669"/>
    <property type="project" value="UniProtKB-KW"/>
</dbReference>
<dbReference type="SUPFAM" id="SSF52540">
    <property type="entry name" value="P-loop containing nucleoside triphosphate hydrolases"/>
    <property type="match status" value="1"/>
</dbReference>
<feature type="region of interest" description="Disordered" evidence="10">
    <location>
        <begin position="1283"/>
        <end position="1414"/>
    </location>
</feature>
<evidence type="ECO:0000313" key="14">
    <source>
        <dbReference type="Proteomes" id="UP001055712"/>
    </source>
</evidence>
<keyword evidence="14" id="KW-1185">Reference proteome</keyword>
<dbReference type="InterPro" id="IPR011545">
    <property type="entry name" value="DEAD/DEAH_box_helicase_dom"/>
</dbReference>
<evidence type="ECO:0000256" key="10">
    <source>
        <dbReference type="SAM" id="MobiDB-lite"/>
    </source>
</evidence>
<keyword evidence="4" id="KW-0347">Helicase</keyword>
<dbReference type="InterPro" id="IPR001650">
    <property type="entry name" value="Helicase_C-like"/>
</dbReference>
<dbReference type="Pfam" id="PF16124">
    <property type="entry name" value="RecQ_Zn_bind"/>
    <property type="match status" value="1"/>
</dbReference>
<dbReference type="GO" id="GO:0005634">
    <property type="term" value="C:nucleus"/>
    <property type="evidence" value="ECO:0007669"/>
    <property type="project" value="TreeGrafter"/>
</dbReference>
<feature type="region of interest" description="Disordered" evidence="10">
    <location>
        <begin position="997"/>
        <end position="1018"/>
    </location>
</feature>
<dbReference type="Gene3D" id="3.40.50.300">
    <property type="entry name" value="P-loop containing nucleotide triphosphate hydrolases"/>
    <property type="match status" value="2"/>
</dbReference>
<keyword evidence="2" id="KW-0547">Nucleotide-binding</keyword>
<dbReference type="Proteomes" id="UP001055712">
    <property type="component" value="Unassembled WGS sequence"/>
</dbReference>
<dbReference type="CDD" id="cd18794">
    <property type="entry name" value="SF2_C_RecQ"/>
    <property type="match status" value="1"/>
</dbReference>
<evidence type="ECO:0000256" key="1">
    <source>
        <dbReference type="ARBA" id="ARBA00005446"/>
    </source>
</evidence>
<feature type="compositionally biased region" description="Low complexity" evidence="10">
    <location>
        <begin position="1399"/>
        <end position="1411"/>
    </location>
</feature>
<name>A0A9D4TQU3_CHLVU</name>
<comment type="catalytic activity">
    <reaction evidence="8">
        <text>Couples ATP hydrolysis with the unwinding of duplex DNA by translocating in the 3'-5' direction.</text>
        <dbReference type="EC" id="5.6.2.4"/>
    </reaction>
</comment>
<feature type="compositionally biased region" description="Low complexity" evidence="10">
    <location>
        <begin position="197"/>
        <end position="216"/>
    </location>
</feature>
<keyword evidence="6" id="KW-0238">DNA-binding</keyword>
<evidence type="ECO:0000259" key="11">
    <source>
        <dbReference type="PROSITE" id="PS51192"/>
    </source>
</evidence>
<dbReference type="GO" id="GO:0005737">
    <property type="term" value="C:cytoplasm"/>
    <property type="evidence" value="ECO:0007669"/>
    <property type="project" value="TreeGrafter"/>
</dbReference>
<dbReference type="InterPro" id="IPR014001">
    <property type="entry name" value="Helicase_ATP-bd"/>
</dbReference>
<dbReference type="OrthoDB" id="10261556at2759"/>
<dbReference type="GO" id="GO:0000724">
    <property type="term" value="P:double-strand break repair via homologous recombination"/>
    <property type="evidence" value="ECO:0007669"/>
    <property type="project" value="TreeGrafter"/>
</dbReference>
<dbReference type="Pfam" id="PF00270">
    <property type="entry name" value="DEAD"/>
    <property type="match status" value="1"/>
</dbReference>
<evidence type="ECO:0000256" key="5">
    <source>
        <dbReference type="ARBA" id="ARBA00022840"/>
    </source>
</evidence>
<accession>A0A9D4TQU3</accession>
<evidence type="ECO:0000256" key="3">
    <source>
        <dbReference type="ARBA" id="ARBA00022801"/>
    </source>
</evidence>
<proteinExistence type="inferred from homology"/>
<protein>
    <recommendedName>
        <fullName evidence="9">DNA 3'-5' helicase</fullName>
        <ecNumber evidence="9">5.6.2.4</ecNumber>
    </recommendedName>
</protein>
<dbReference type="NCBIfam" id="TIGR00614">
    <property type="entry name" value="recQ_fam"/>
    <property type="match status" value="1"/>
</dbReference>
<keyword evidence="7" id="KW-0413">Isomerase</keyword>
<dbReference type="FunFam" id="3.40.50.300:FF:001975">
    <property type="entry name" value="ATP-dependent DNA helicase"/>
    <property type="match status" value="1"/>
</dbReference>